<dbReference type="EMBL" id="MN604016">
    <property type="protein sequence ID" value="QIQ08614.1"/>
    <property type="molecule type" value="Genomic_DNA"/>
</dbReference>
<evidence type="ECO:0000313" key="1">
    <source>
        <dbReference type="EMBL" id="QIQ08614.1"/>
    </source>
</evidence>
<gene>
    <name evidence="1" type="primary">ORF50</name>
</gene>
<name>A0A6G9HDT3_9VIRU</name>
<accession>A0A6G9HDT3</accession>
<reference evidence="1" key="1">
    <citation type="journal article" date="2020" name="MBio">
        <title>A New Family of DNA Viruses Causing Disease in Crustaceans from Diverse Aquatic Biomes.</title>
        <authorList>
            <person name="Subramaniam K."/>
            <person name="Behringer D.C."/>
            <person name="Bojko J."/>
            <person name="Yutin N."/>
            <person name="Clark A.S."/>
            <person name="Bateman K.S."/>
            <person name="van Aerle R."/>
            <person name="Bass D."/>
            <person name="Kerr R.C."/>
            <person name="Koonin E.V."/>
            <person name="Stentiford G.D."/>
            <person name="Waltzek T.B."/>
        </authorList>
    </citation>
    <scope>NUCLEOTIDE SEQUENCE</scope>
</reference>
<sequence length="63" mass="7297">MMRRILPIDIVFEYPPERRLDSTITRALGLNISKWALFKEVPNPAGIWKKEEFQEVPNPAGIC</sequence>
<proteinExistence type="predicted"/>
<protein>
    <submittedName>
        <fullName evidence="1">Uncharacterized protein</fullName>
    </submittedName>
</protein>
<organism evidence="1">
    <name type="scientific">Dikerogammarus haemobaphes virus 1</name>
    <dbReference type="NCBI Taxonomy" id="2704946"/>
    <lineage>
        <taxon>Viruses</taxon>
    </lineage>
</organism>